<evidence type="ECO:0000313" key="2">
    <source>
        <dbReference type="EMBL" id="KAF9424762.1"/>
    </source>
</evidence>
<sequence length="268" mass="31099">MEYNMSVPPRTGTPIITYDNETLLDNNLCIDNESESDIDVDQLRPEKRQREGSTEEEEGWTEVKGKKKSRHGSDNSFKEEANYDVYISSKERLPKQFGMARILKELNIGKIRQVKYLSPFKIRLQFENESAAQSLFACEKILEKGWRLQKAMELSVCYGLIKNVDLDLSDDDILQNISSSTKLLSFKRLNRRNRDEGGWCPSETLRLCFEGDHLPATNPATNFVPKAYWSTELSHAVAQRRLALSKFRRNPTPKTLKYLRTRYTRHRA</sequence>
<evidence type="ECO:0000313" key="3">
    <source>
        <dbReference type="Proteomes" id="UP000648187"/>
    </source>
</evidence>
<feature type="region of interest" description="Disordered" evidence="1">
    <location>
        <begin position="35"/>
        <end position="75"/>
    </location>
</feature>
<organism evidence="2 3">
    <name type="scientific">Spodoptera exigua</name>
    <name type="common">Beet armyworm</name>
    <name type="synonym">Noctua fulgens</name>
    <dbReference type="NCBI Taxonomy" id="7107"/>
    <lineage>
        <taxon>Eukaryota</taxon>
        <taxon>Metazoa</taxon>
        <taxon>Ecdysozoa</taxon>
        <taxon>Arthropoda</taxon>
        <taxon>Hexapoda</taxon>
        <taxon>Insecta</taxon>
        <taxon>Pterygota</taxon>
        <taxon>Neoptera</taxon>
        <taxon>Endopterygota</taxon>
        <taxon>Lepidoptera</taxon>
        <taxon>Glossata</taxon>
        <taxon>Ditrysia</taxon>
        <taxon>Noctuoidea</taxon>
        <taxon>Noctuidae</taxon>
        <taxon>Amphipyrinae</taxon>
        <taxon>Spodoptera</taxon>
    </lineage>
</organism>
<accession>A0A835LBL8</accession>
<dbReference type="Proteomes" id="UP000648187">
    <property type="component" value="Unassembled WGS sequence"/>
</dbReference>
<feature type="compositionally biased region" description="Basic and acidic residues" evidence="1">
    <location>
        <begin position="41"/>
        <end position="53"/>
    </location>
</feature>
<comment type="caution">
    <text evidence="2">The sequence shown here is derived from an EMBL/GenBank/DDBJ whole genome shotgun (WGS) entry which is preliminary data.</text>
</comment>
<reference evidence="2" key="1">
    <citation type="submission" date="2020-08" db="EMBL/GenBank/DDBJ databases">
        <title>Spodoptera exigua strain:BAW_Kor-Di-RS1 Genome sequencing and assembly.</title>
        <authorList>
            <person name="Kim J."/>
            <person name="Nam H.Y."/>
            <person name="Kwon M."/>
            <person name="Choi J.H."/>
            <person name="Cho S.R."/>
            <person name="Kim G.-H."/>
        </authorList>
    </citation>
    <scope>NUCLEOTIDE SEQUENCE</scope>
    <source>
        <strain evidence="2">BAW_Kor-Di-RS1</strain>
        <tissue evidence="2">Whole-body</tissue>
    </source>
</reference>
<proteinExistence type="predicted"/>
<protein>
    <submittedName>
        <fullName evidence="2">Uncharacterized protein</fullName>
    </submittedName>
</protein>
<gene>
    <name evidence="2" type="ORF">HW555_000063</name>
</gene>
<name>A0A835LBL8_SPOEX</name>
<evidence type="ECO:0000256" key="1">
    <source>
        <dbReference type="SAM" id="MobiDB-lite"/>
    </source>
</evidence>
<dbReference type="EMBL" id="JACKWZ010000001">
    <property type="protein sequence ID" value="KAF9424762.1"/>
    <property type="molecule type" value="Genomic_DNA"/>
</dbReference>
<keyword evidence="3" id="KW-1185">Reference proteome</keyword>
<dbReference type="AlphaFoldDB" id="A0A835LBL8"/>